<dbReference type="AlphaFoldDB" id="A0A5B8M8I1"/>
<evidence type="ECO:0000256" key="4">
    <source>
        <dbReference type="ARBA" id="ARBA00022989"/>
    </source>
</evidence>
<evidence type="ECO:0000256" key="1">
    <source>
        <dbReference type="ARBA" id="ARBA00004651"/>
    </source>
</evidence>
<sequence length="687" mass="71534">MTLLVVGIGVTVAAAVLGWFAGLTRVRPALASAISALTWTLNIAAAVLFVVAGSLVLGGGAGASGALTTQGALLSSAGLRLDRLAALFLVISFGVAVPALLSAASRGVVRRPRLAAGIALVLLATAVVITAGDLFTLLFGWEGLGFAFYLVVGYDRDRPGRPLAAVLTGGFSGFSGAAILLGGSLLFAHSHTLELAGIADGTPRLIRDTAYVLFVIGFAVKIGLMPLHIWLPRGYAAAPGPARALLAGSAVNVGFYALWRTFDVLGAPPTWLACTVLIVGALTALLGISHAAVNADLASLISWSSVENAGLIVTAYGVALVGAIVHAPALIAAGLLAATAQVCAHALGKSLLFISAAAIEDAYLTTDLDRLRAIARRLPFSGTGLVIGSLTLAGIPLTAGFASEWFILESLMQQFRVDDLPLNLSLAVAGVLVALTIGVATIAFVRLIALTAFGHAGEDIPQERRVYERRITHRIGIVLLVAGCLGTAMVAPLQVRLIAAGLVPITDDAPKAVTGTWILQPVYSGFSALSPSWLWITIPAYVLLIGILTLAMSGTRFLRVRRVSPWRSASPGVAGGRGYTSFAFANPMRKVLAAILMTKGELRREEIATGGETGGEQRGPAGVRLGYTVDVVDVVERYLYRPLIPLGMRIVRLAQRLQSGRLDAYIAYMLIALLVILAVVTSMAVNR</sequence>
<feature type="transmembrane region" description="Helical" evidence="8">
    <location>
        <begin position="209"/>
        <end position="230"/>
    </location>
</feature>
<dbReference type="PANTHER" id="PTHR42682:SF3">
    <property type="entry name" value="FORMATE HYDROGENLYASE SUBUNIT 3-RELATED"/>
    <property type="match status" value="1"/>
</dbReference>
<keyword evidence="6 8" id="KW-0472">Membrane</keyword>
<feature type="transmembrane region" description="Helical" evidence="8">
    <location>
        <begin position="475"/>
        <end position="495"/>
    </location>
</feature>
<evidence type="ECO:0000313" key="11">
    <source>
        <dbReference type="Proteomes" id="UP000320216"/>
    </source>
</evidence>
<feature type="transmembrane region" description="Helical" evidence="8">
    <location>
        <begin position="427"/>
        <end position="454"/>
    </location>
</feature>
<evidence type="ECO:0000256" key="7">
    <source>
        <dbReference type="RuleBase" id="RU000320"/>
    </source>
</evidence>
<keyword evidence="4 8" id="KW-1133">Transmembrane helix</keyword>
<dbReference type="EMBL" id="CP042305">
    <property type="protein sequence ID" value="QDZ16723.1"/>
    <property type="molecule type" value="Genomic_DNA"/>
</dbReference>
<feature type="transmembrane region" description="Helical" evidence="8">
    <location>
        <begin position="161"/>
        <end position="188"/>
    </location>
</feature>
<feature type="transmembrane region" description="Helical" evidence="8">
    <location>
        <begin position="271"/>
        <end position="293"/>
    </location>
</feature>
<evidence type="ECO:0000256" key="5">
    <source>
        <dbReference type="ARBA" id="ARBA00023002"/>
    </source>
</evidence>
<protein>
    <submittedName>
        <fullName evidence="10">NADH/ubiquinone/plastoquinone (Complex I)</fullName>
    </submittedName>
</protein>
<proteinExistence type="predicted"/>
<evidence type="ECO:0000256" key="3">
    <source>
        <dbReference type="ARBA" id="ARBA00022692"/>
    </source>
</evidence>
<evidence type="ECO:0000256" key="6">
    <source>
        <dbReference type="ARBA" id="ARBA00023136"/>
    </source>
</evidence>
<dbReference type="KEGG" id="huw:FPZ11_05775"/>
<keyword evidence="11" id="KW-1185">Reference proteome</keyword>
<dbReference type="Proteomes" id="UP000320216">
    <property type="component" value="Chromosome"/>
</dbReference>
<evidence type="ECO:0000256" key="8">
    <source>
        <dbReference type="SAM" id="Phobius"/>
    </source>
</evidence>
<dbReference type="Pfam" id="PF00361">
    <property type="entry name" value="Proton_antipo_M"/>
    <property type="match status" value="1"/>
</dbReference>
<dbReference type="InterPro" id="IPR052175">
    <property type="entry name" value="ComplexI-like_HydComp"/>
</dbReference>
<keyword evidence="5" id="KW-0560">Oxidoreductase</keyword>
<dbReference type="GO" id="GO:0016491">
    <property type="term" value="F:oxidoreductase activity"/>
    <property type="evidence" value="ECO:0007669"/>
    <property type="project" value="UniProtKB-KW"/>
</dbReference>
<accession>A0A5B8M8I1</accession>
<dbReference type="PANTHER" id="PTHR42682">
    <property type="entry name" value="HYDROGENASE-4 COMPONENT F"/>
    <property type="match status" value="1"/>
</dbReference>
<feature type="transmembrane region" description="Helical" evidence="8">
    <location>
        <begin position="665"/>
        <end position="685"/>
    </location>
</feature>
<feature type="transmembrane region" description="Helical" evidence="8">
    <location>
        <begin position="242"/>
        <end position="259"/>
    </location>
</feature>
<feature type="transmembrane region" description="Helical" evidence="8">
    <location>
        <begin position="380"/>
        <end position="407"/>
    </location>
</feature>
<reference evidence="10 11" key="1">
    <citation type="submission" date="2019-07" db="EMBL/GenBank/DDBJ databases">
        <title>Full genome sequence of Humibacter sp. WJ7-1.</title>
        <authorList>
            <person name="Im W.-T."/>
        </authorList>
    </citation>
    <scope>NUCLEOTIDE SEQUENCE [LARGE SCALE GENOMIC DNA]</scope>
    <source>
        <strain evidence="10 11">WJ7-1</strain>
    </source>
</reference>
<dbReference type="InterPro" id="IPR001750">
    <property type="entry name" value="ND/Mrp_TM"/>
</dbReference>
<dbReference type="OrthoDB" id="9811798at2"/>
<organism evidence="10 11">
    <name type="scientific">Humibacter ginsenosidimutans</name>
    <dbReference type="NCBI Taxonomy" id="2599293"/>
    <lineage>
        <taxon>Bacteria</taxon>
        <taxon>Bacillati</taxon>
        <taxon>Actinomycetota</taxon>
        <taxon>Actinomycetes</taxon>
        <taxon>Micrococcales</taxon>
        <taxon>Microbacteriaceae</taxon>
        <taxon>Humibacter</taxon>
    </lineage>
</organism>
<evidence type="ECO:0000256" key="2">
    <source>
        <dbReference type="ARBA" id="ARBA00022475"/>
    </source>
</evidence>
<feature type="transmembrane region" description="Helical" evidence="8">
    <location>
        <begin position="533"/>
        <end position="552"/>
    </location>
</feature>
<gene>
    <name evidence="10" type="ORF">FPZ11_05775</name>
</gene>
<dbReference type="GO" id="GO:0005886">
    <property type="term" value="C:plasma membrane"/>
    <property type="evidence" value="ECO:0007669"/>
    <property type="project" value="UniProtKB-SubCell"/>
</dbReference>
<feature type="domain" description="NADH:quinone oxidoreductase/Mrp antiporter transmembrane" evidence="9">
    <location>
        <begin position="131"/>
        <end position="413"/>
    </location>
</feature>
<evidence type="ECO:0000259" key="9">
    <source>
        <dbReference type="Pfam" id="PF00361"/>
    </source>
</evidence>
<feature type="transmembrane region" description="Helical" evidence="8">
    <location>
        <begin position="116"/>
        <end position="141"/>
    </location>
</feature>
<name>A0A5B8M8I1_9MICO</name>
<evidence type="ECO:0000313" key="10">
    <source>
        <dbReference type="EMBL" id="QDZ16723.1"/>
    </source>
</evidence>
<keyword evidence="10" id="KW-0830">Ubiquinone</keyword>
<feature type="transmembrane region" description="Helical" evidence="8">
    <location>
        <begin position="36"/>
        <end position="64"/>
    </location>
</feature>
<feature type="transmembrane region" description="Helical" evidence="8">
    <location>
        <begin position="6"/>
        <end position="24"/>
    </location>
</feature>
<feature type="transmembrane region" description="Helical" evidence="8">
    <location>
        <begin position="313"/>
        <end position="338"/>
    </location>
</feature>
<keyword evidence="3 7" id="KW-0812">Transmembrane</keyword>
<keyword evidence="2" id="KW-1003">Cell membrane</keyword>
<feature type="transmembrane region" description="Helical" evidence="8">
    <location>
        <begin position="84"/>
        <end position="104"/>
    </location>
</feature>
<comment type="subcellular location">
    <subcellularLocation>
        <location evidence="1">Cell membrane</location>
        <topology evidence="1">Multi-pass membrane protein</topology>
    </subcellularLocation>
    <subcellularLocation>
        <location evidence="7">Membrane</location>
        <topology evidence="7">Multi-pass membrane protein</topology>
    </subcellularLocation>
</comment>